<dbReference type="AlphaFoldDB" id="K9FPE0"/>
<dbReference type="KEGG" id="pdp:PDIP_56010"/>
<proteinExistence type="predicted"/>
<evidence type="ECO:0000313" key="1">
    <source>
        <dbReference type="EMBL" id="EKV11500.1"/>
    </source>
</evidence>
<reference evidence="2" key="1">
    <citation type="journal article" date="2012" name="BMC Genomics">
        <title>Genome sequence of the necrotrophic fungus Penicillium digitatum, the main postharvest pathogen of citrus.</title>
        <authorList>
            <person name="Marcet-Houben M."/>
            <person name="Ballester A.-R."/>
            <person name="de la Fuente B."/>
            <person name="Harries E."/>
            <person name="Marcos J.F."/>
            <person name="Gonzalez-Candelas L."/>
            <person name="Gabaldon T."/>
        </authorList>
    </citation>
    <scope>NUCLEOTIDE SEQUENCE [LARGE SCALE GENOMIC DNA]</scope>
    <source>
        <strain evidence="2">Pd1 / CECT 20795</strain>
    </source>
</reference>
<dbReference type="HOGENOM" id="CLU_2134358_0_0_1"/>
<dbReference type="EMBL" id="AKCU01000380">
    <property type="protein sequence ID" value="EKV11500.1"/>
    <property type="molecule type" value="Genomic_DNA"/>
</dbReference>
<dbReference type="VEuPathDB" id="FungiDB:PDIP_56010"/>
<dbReference type="Proteomes" id="UP000009886">
    <property type="component" value="Unassembled WGS sequence"/>
</dbReference>
<protein>
    <submittedName>
        <fullName evidence="1">Uncharacterized protein</fullName>
    </submittedName>
</protein>
<organism evidence="1 2">
    <name type="scientific">Penicillium digitatum (strain Pd1 / CECT 20795)</name>
    <name type="common">Green mold</name>
    <dbReference type="NCBI Taxonomy" id="1170230"/>
    <lineage>
        <taxon>Eukaryota</taxon>
        <taxon>Fungi</taxon>
        <taxon>Dikarya</taxon>
        <taxon>Ascomycota</taxon>
        <taxon>Pezizomycotina</taxon>
        <taxon>Eurotiomycetes</taxon>
        <taxon>Eurotiomycetidae</taxon>
        <taxon>Eurotiales</taxon>
        <taxon>Aspergillaceae</taxon>
        <taxon>Penicillium</taxon>
    </lineage>
</organism>
<accession>K9FPE0</accession>
<gene>
    <name evidence="1" type="ORF">PDIP_56010</name>
</gene>
<sequence>MSLFSIQGPSKYNLVELPFRNWYLNCLHISIAEYDPQENKPFQVNCATTEDGKDSSRGRCKERKITCKTPSIGMLGDVYDFCAILEWASDFGVRCIDLYWNLASRLAVCEATK</sequence>
<name>K9FPE0_PEND1</name>
<evidence type="ECO:0000313" key="2">
    <source>
        <dbReference type="Proteomes" id="UP000009886"/>
    </source>
</evidence>
<comment type="caution">
    <text evidence="1">The sequence shown here is derived from an EMBL/GenBank/DDBJ whole genome shotgun (WGS) entry which is preliminary data.</text>
</comment>
<dbReference type="OrthoDB" id="4310332at2759"/>